<dbReference type="AlphaFoldDB" id="A0A816HRE6"/>
<feature type="non-terminal residue" evidence="1">
    <location>
        <position position="128"/>
    </location>
</feature>
<comment type="caution">
    <text evidence="1">The sequence shown here is derived from an EMBL/GenBank/DDBJ whole genome shotgun (WGS) entry which is preliminary data.</text>
</comment>
<evidence type="ECO:0000313" key="1">
    <source>
        <dbReference type="EMBL" id="CAF1690568.1"/>
    </source>
</evidence>
<dbReference type="EMBL" id="CAJNOR010020500">
    <property type="protein sequence ID" value="CAF1690568.1"/>
    <property type="molecule type" value="Genomic_DNA"/>
</dbReference>
<reference evidence="1" key="1">
    <citation type="submission" date="2021-02" db="EMBL/GenBank/DDBJ databases">
        <authorList>
            <person name="Nowell W R."/>
        </authorList>
    </citation>
    <scope>NUCLEOTIDE SEQUENCE</scope>
</reference>
<evidence type="ECO:0000313" key="2">
    <source>
        <dbReference type="Proteomes" id="UP000663828"/>
    </source>
</evidence>
<proteinExistence type="predicted"/>
<organism evidence="1 2">
    <name type="scientific">Adineta ricciae</name>
    <name type="common">Rotifer</name>
    <dbReference type="NCBI Taxonomy" id="249248"/>
    <lineage>
        <taxon>Eukaryota</taxon>
        <taxon>Metazoa</taxon>
        <taxon>Spiralia</taxon>
        <taxon>Gnathifera</taxon>
        <taxon>Rotifera</taxon>
        <taxon>Eurotatoria</taxon>
        <taxon>Bdelloidea</taxon>
        <taxon>Adinetida</taxon>
        <taxon>Adinetidae</taxon>
        <taxon>Adineta</taxon>
    </lineage>
</organism>
<name>A0A816HRE6_ADIRI</name>
<gene>
    <name evidence="1" type="ORF">XAT740_LOCUS63793</name>
</gene>
<dbReference type="Proteomes" id="UP000663828">
    <property type="component" value="Unassembled WGS sequence"/>
</dbReference>
<keyword evidence="2" id="KW-1185">Reference proteome</keyword>
<sequence>MEQGPALLWLNSPNDLNDSTNDSVMTFPLQESKSLYSCIVCNPVCGFCAPTYINTMRNSSDGKLKTLYRESCSGIIPLNWSTQSNRDYINGTLCRILTGNRVLHHVSMLLLAMIDDHKSNWFNEEIRK</sequence>
<accession>A0A816HRE6</accession>
<protein>
    <submittedName>
        <fullName evidence="1">Uncharacterized protein</fullName>
    </submittedName>
</protein>